<dbReference type="InterPro" id="IPR015396">
    <property type="entry name" value="FadE_C"/>
</dbReference>
<evidence type="ECO:0000313" key="18">
    <source>
        <dbReference type="Proteomes" id="UP000507140"/>
    </source>
</evidence>
<dbReference type="InterPro" id="IPR006091">
    <property type="entry name" value="Acyl-CoA_Oxase/DH_mid-dom"/>
</dbReference>
<keyword evidence="7" id="KW-0285">Flavoprotein</keyword>
<dbReference type="EC" id="1.3.8.8" evidence="5"/>
<keyword evidence="18" id="KW-1185">Reference proteome</keyword>
<evidence type="ECO:0000256" key="12">
    <source>
        <dbReference type="SAM" id="MobiDB-lite"/>
    </source>
</evidence>
<dbReference type="InterPro" id="IPR013786">
    <property type="entry name" value="AcylCoA_DH/ox_N"/>
</dbReference>
<evidence type="ECO:0000256" key="8">
    <source>
        <dbReference type="ARBA" id="ARBA00022827"/>
    </source>
</evidence>
<dbReference type="InterPro" id="IPR009075">
    <property type="entry name" value="AcylCo_DH/oxidase_C"/>
</dbReference>
<feature type="compositionally biased region" description="Low complexity" evidence="12">
    <location>
        <begin position="743"/>
        <end position="757"/>
    </location>
</feature>
<evidence type="ECO:0000256" key="5">
    <source>
        <dbReference type="ARBA" id="ARBA00012040"/>
    </source>
</evidence>
<dbReference type="PANTHER" id="PTHR48083:SF33">
    <property type="entry name" value="ACYL-COENZYME A DEHYDROGENASE"/>
    <property type="match status" value="1"/>
</dbReference>
<evidence type="ECO:0000256" key="7">
    <source>
        <dbReference type="ARBA" id="ARBA00022630"/>
    </source>
</evidence>
<evidence type="ECO:0000256" key="11">
    <source>
        <dbReference type="ARBA" id="ARBA00049247"/>
    </source>
</evidence>
<comment type="catalytic activity">
    <reaction evidence="10">
        <text>a medium-chain 2,3-saturated fatty acyl-CoA + oxidized [electron-transfer flavoprotein] + H(+) = a medium-chain (2E)-enoyl-CoA + reduced [electron-transfer flavoprotein]</text>
        <dbReference type="Rhea" id="RHEA:14477"/>
        <dbReference type="Rhea" id="RHEA-COMP:10685"/>
        <dbReference type="Rhea" id="RHEA-COMP:10686"/>
        <dbReference type="ChEBI" id="CHEBI:15378"/>
        <dbReference type="ChEBI" id="CHEBI:57692"/>
        <dbReference type="ChEBI" id="CHEBI:58307"/>
        <dbReference type="ChEBI" id="CHEBI:83723"/>
        <dbReference type="ChEBI" id="CHEBI:83726"/>
        <dbReference type="EC" id="1.3.8.7"/>
    </reaction>
</comment>
<keyword evidence="9 17" id="KW-0560">Oxidoreductase</keyword>
<dbReference type="Pfam" id="PF09317">
    <property type="entry name" value="ACDH_C"/>
    <property type="match status" value="1"/>
</dbReference>
<dbReference type="Pfam" id="PF02770">
    <property type="entry name" value="Acyl-CoA_dh_M"/>
    <property type="match status" value="1"/>
</dbReference>
<evidence type="ECO:0000259" key="15">
    <source>
        <dbReference type="Pfam" id="PF02771"/>
    </source>
</evidence>
<dbReference type="InterPro" id="IPR050741">
    <property type="entry name" value="Acyl-CoA_dehydrogenase"/>
</dbReference>
<accession>A0ABM8LM47</accession>
<feature type="domain" description="Acyl-CoA dehydrogenase/oxidase C-terminal" evidence="13">
    <location>
        <begin position="303"/>
        <end position="450"/>
    </location>
</feature>
<dbReference type="SUPFAM" id="SSF56645">
    <property type="entry name" value="Acyl-CoA dehydrogenase NM domain-like"/>
    <property type="match status" value="1"/>
</dbReference>
<protein>
    <recommendedName>
        <fullName evidence="6">Acyl-coenzyme A dehydrogenase</fullName>
        <ecNumber evidence="4">1.3.8.7</ecNumber>
        <ecNumber evidence="5">1.3.8.8</ecNumber>
    </recommendedName>
</protein>
<evidence type="ECO:0000256" key="10">
    <source>
        <dbReference type="ARBA" id="ARBA00047882"/>
    </source>
</evidence>
<evidence type="ECO:0000313" key="17">
    <source>
        <dbReference type="EMBL" id="CAB3923373.1"/>
    </source>
</evidence>
<proteinExistence type="inferred from homology"/>
<dbReference type="EC" id="1.3.8.7" evidence="4"/>
<dbReference type="InterPro" id="IPR046373">
    <property type="entry name" value="Acyl-CoA_Oxase/DH_mid-dom_sf"/>
</dbReference>
<dbReference type="EMBL" id="CADIKR010000011">
    <property type="protein sequence ID" value="CAB3923373.1"/>
    <property type="molecule type" value="Genomic_DNA"/>
</dbReference>
<evidence type="ECO:0000259" key="14">
    <source>
        <dbReference type="Pfam" id="PF02770"/>
    </source>
</evidence>
<dbReference type="Gene3D" id="1.20.140.10">
    <property type="entry name" value="Butyryl-CoA Dehydrogenase, subunit A, domain 3"/>
    <property type="match status" value="1"/>
</dbReference>
<reference evidence="17 18" key="1">
    <citation type="submission" date="2020-04" db="EMBL/GenBank/DDBJ databases">
        <authorList>
            <person name="De Canck E."/>
        </authorList>
    </citation>
    <scope>NUCLEOTIDE SEQUENCE [LARGE SCALE GENOMIC DNA]</scope>
    <source>
        <strain evidence="17 18">LMG 3415</strain>
    </source>
</reference>
<comment type="pathway">
    <text evidence="2">Lipid metabolism; fatty acid beta-oxidation.</text>
</comment>
<dbReference type="InterPro" id="IPR037069">
    <property type="entry name" value="AcylCoA_DH/ox_N_sf"/>
</dbReference>
<evidence type="ECO:0000256" key="9">
    <source>
        <dbReference type="ARBA" id="ARBA00023002"/>
    </source>
</evidence>
<evidence type="ECO:0000256" key="3">
    <source>
        <dbReference type="ARBA" id="ARBA00009347"/>
    </source>
</evidence>
<feature type="compositionally biased region" description="Low complexity" evidence="12">
    <location>
        <begin position="806"/>
        <end position="815"/>
    </location>
</feature>
<evidence type="ECO:0000259" key="16">
    <source>
        <dbReference type="Pfam" id="PF09317"/>
    </source>
</evidence>
<dbReference type="RefSeq" id="WP_233462099.1">
    <property type="nucleotide sequence ID" value="NZ_CADIKR010000011.1"/>
</dbReference>
<dbReference type="InterPro" id="IPR036250">
    <property type="entry name" value="AcylCo_DH-like_C"/>
</dbReference>
<comment type="cofactor">
    <cofactor evidence="1">
        <name>FAD</name>
        <dbReference type="ChEBI" id="CHEBI:57692"/>
    </cofactor>
</comment>
<comment type="similarity">
    <text evidence="3">Belongs to the acyl-CoA dehydrogenase family.</text>
</comment>
<feature type="domain" description="Acyl-CoA oxidase/dehydrogenase middle" evidence="14">
    <location>
        <begin position="180"/>
        <end position="271"/>
    </location>
</feature>
<evidence type="ECO:0000256" key="1">
    <source>
        <dbReference type="ARBA" id="ARBA00001974"/>
    </source>
</evidence>
<evidence type="ECO:0000256" key="2">
    <source>
        <dbReference type="ARBA" id="ARBA00005005"/>
    </source>
</evidence>
<organism evidence="17 18">
    <name type="scientific">Achromobacter mucicolens</name>
    <dbReference type="NCBI Taxonomy" id="1389922"/>
    <lineage>
        <taxon>Bacteria</taxon>
        <taxon>Pseudomonadati</taxon>
        <taxon>Pseudomonadota</taxon>
        <taxon>Betaproteobacteria</taxon>
        <taxon>Burkholderiales</taxon>
        <taxon>Alcaligenaceae</taxon>
        <taxon>Achromobacter</taxon>
    </lineage>
</organism>
<dbReference type="Pfam" id="PF02771">
    <property type="entry name" value="Acyl-CoA_dh_N"/>
    <property type="match status" value="1"/>
</dbReference>
<evidence type="ECO:0000259" key="13">
    <source>
        <dbReference type="Pfam" id="PF00441"/>
    </source>
</evidence>
<dbReference type="GO" id="GO:0070991">
    <property type="term" value="F:medium-chain fatty acyl-CoA dehydrogenase activity"/>
    <property type="evidence" value="ECO:0007669"/>
    <property type="project" value="UniProtKB-EC"/>
</dbReference>
<dbReference type="NCBIfam" id="NF007000">
    <property type="entry name" value="PRK09463.1"/>
    <property type="match status" value="1"/>
</dbReference>
<feature type="compositionally biased region" description="Low complexity" evidence="12">
    <location>
        <begin position="780"/>
        <end position="793"/>
    </location>
</feature>
<name>A0ABM8LM47_9BURK</name>
<sequence>MDFNAWRRRRISEPAYRWARNAMPAMSATEREAIEAGDSWWDADLFTGNPDWRKLLSVPPATLTPDEQRFIDGPVRDLCGMLDEWDISWNRRDLPPHVWEYLKTQRFFGMIIPRRHGGLGFSPYAHSEVVRRISAYSITAGVTVMVPNSLGPGELLMQFGTQAQRDYWLPRLADGREVPCFGLTSPEAGSDAASMVDTGVVCRQVVDGRELIGIRLNWHKRYITLGPVATVLGLAFKMSDPDGILGGPKDIGISVALVPTDAPGVEIGRRHLPAMQVFQNGPNSGRDVFVPLDALIGGVERAGQGWQMLMSALAAGRGISLPSLSAAAAAMCAHTTGMYARVREQFGIPIGKFEGVQERLASLAGNAYLVEAARRLTCAALNQGVKPAVVSGIMKYHATERMRVSVNDAMDVHAGRAVMDGPSNYLGSLYRAVPIAITVEGANILTRNLIIFGQGAIRAHPYLMPEILALGNPDEERGIEVFHDVFWRHLRHAGMNTLRAIGRAWTGGILAPAPASGPVAGHYRRLGRYASGFALLADATLAQLGGGLKRREMISARLGDILSELYLLSAVLKRWEDEGRKHDDLPLVRWCMAQGFASIEKSMDQVLRNLPVKALSWALRAAILPLRLAKGPDDALTRECAELLLKPSPTHVRLAADLQREPGEDPLGLLTRAFALADAVQPIRDRLRQSNVRNWREAHQRGAITDAQAAQLEAAEATVLKVLQVDDFAPQALTPPGEGAPVQAQEQKPEPQSESPQPQQPQQPESQPPQPPQQQPPQQPQQQPQQPQQQQPQQPQPPQQQEEEPPAAAKPSDNA</sequence>
<dbReference type="SUPFAM" id="SSF47203">
    <property type="entry name" value="Acyl-CoA dehydrogenase C-terminal domain-like"/>
    <property type="match status" value="1"/>
</dbReference>
<dbReference type="Gene3D" id="1.10.540.10">
    <property type="entry name" value="Acyl-CoA dehydrogenase/oxidase, N-terminal domain"/>
    <property type="match status" value="1"/>
</dbReference>
<feature type="compositionally biased region" description="Pro residues" evidence="12">
    <location>
        <begin position="758"/>
        <end position="779"/>
    </location>
</feature>
<evidence type="ECO:0000256" key="6">
    <source>
        <dbReference type="ARBA" id="ARBA00020144"/>
    </source>
</evidence>
<feature type="domain" description="Acyl-CoA dehydrogenase C-terminal bacterial-type" evidence="16">
    <location>
        <begin position="457"/>
        <end position="728"/>
    </location>
</feature>
<feature type="region of interest" description="Disordered" evidence="12">
    <location>
        <begin position="730"/>
        <end position="815"/>
    </location>
</feature>
<dbReference type="Pfam" id="PF00441">
    <property type="entry name" value="Acyl-CoA_dh_1"/>
    <property type="match status" value="1"/>
</dbReference>
<keyword evidence="8" id="KW-0274">FAD</keyword>
<dbReference type="PANTHER" id="PTHR48083">
    <property type="entry name" value="MEDIUM-CHAIN SPECIFIC ACYL-COA DEHYDROGENASE, MITOCHONDRIAL-RELATED"/>
    <property type="match status" value="1"/>
</dbReference>
<comment type="caution">
    <text evidence="17">The sequence shown here is derived from an EMBL/GenBank/DDBJ whole genome shotgun (WGS) entry which is preliminary data.</text>
</comment>
<comment type="catalytic activity">
    <reaction evidence="11">
        <text>a long-chain 2,3-saturated fatty acyl-CoA + oxidized [electron-transfer flavoprotein] + H(+) = a long-chain (2E)-enoyl-CoA + reduced [electron-transfer flavoprotein]</text>
        <dbReference type="Rhea" id="RHEA:17721"/>
        <dbReference type="Rhea" id="RHEA-COMP:10685"/>
        <dbReference type="Rhea" id="RHEA-COMP:10686"/>
        <dbReference type="ChEBI" id="CHEBI:15378"/>
        <dbReference type="ChEBI" id="CHEBI:57692"/>
        <dbReference type="ChEBI" id="CHEBI:58307"/>
        <dbReference type="ChEBI" id="CHEBI:83721"/>
        <dbReference type="ChEBI" id="CHEBI:83727"/>
        <dbReference type="EC" id="1.3.8.8"/>
    </reaction>
</comment>
<dbReference type="Proteomes" id="UP000507140">
    <property type="component" value="Unassembled WGS sequence"/>
</dbReference>
<dbReference type="NCBIfam" id="NF009586">
    <property type="entry name" value="PRK13026.1"/>
    <property type="match status" value="1"/>
</dbReference>
<dbReference type="InterPro" id="IPR009100">
    <property type="entry name" value="AcylCoA_DH/oxidase_NM_dom_sf"/>
</dbReference>
<dbReference type="Gene3D" id="2.40.110.10">
    <property type="entry name" value="Butyryl-CoA Dehydrogenase, subunit A, domain 2"/>
    <property type="match status" value="1"/>
</dbReference>
<feature type="domain" description="Acyl-CoA dehydrogenase/oxidase N-terminal" evidence="15">
    <location>
        <begin position="83"/>
        <end position="175"/>
    </location>
</feature>
<evidence type="ECO:0000256" key="4">
    <source>
        <dbReference type="ARBA" id="ARBA00012033"/>
    </source>
</evidence>
<gene>
    <name evidence="17" type="primary">fadE_2</name>
    <name evidence="17" type="ORF">LMG3415_05745</name>
</gene>